<dbReference type="InterPro" id="IPR012476">
    <property type="entry name" value="GLE1"/>
</dbReference>
<dbReference type="PANTHER" id="PTHR12455">
    <property type="entry name" value="NUCLEOLAR COMPLEX PROTEIN 4"/>
    <property type="match status" value="1"/>
</dbReference>
<dbReference type="Pfam" id="PF07817">
    <property type="entry name" value="GLE1"/>
    <property type="match status" value="1"/>
</dbReference>
<feature type="compositionally biased region" description="Low complexity" evidence="2">
    <location>
        <begin position="1363"/>
        <end position="1379"/>
    </location>
</feature>
<feature type="compositionally biased region" description="Basic and acidic residues" evidence="2">
    <location>
        <begin position="1399"/>
        <end position="1408"/>
    </location>
</feature>
<feature type="region of interest" description="Disordered" evidence="2">
    <location>
        <begin position="655"/>
        <end position="752"/>
    </location>
</feature>
<dbReference type="InterPro" id="IPR005612">
    <property type="entry name" value="CCAAT-binding_factor"/>
</dbReference>
<dbReference type="InterPro" id="IPR038506">
    <property type="entry name" value="GLE1-like_sf"/>
</dbReference>
<dbReference type="GO" id="GO:0005643">
    <property type="term" value="C:nuclear pore"/>
    <property type="evidence" value="ECO:0007669"/>
    <property type="project" value="InterPro"/>
</dbReference>
<dbReference type="EMBL" id="KV424005">
    <property type="protein sequence ID" value="KZT54860.1"/>
    <property type="molecule type" value="Genomic_DNA"/>
</dbReference>
<dbReference type="SUPFAM" id="SSF52047">
    <property type="entry name" value="RNI-like"/>
    <property type="match status" value="1"/>
</dbReference>
<dbReference type="STRING" id="1353952.A0A165EH57"/>
<keyword evidence="5" id="KW-1185">Reference proteome</keyword>
<feature type="compositionally biased region" description="Polar residues" evidence="2">
    <location>
        <begin position="457"/>
        <end position="466"/>
    </location>
</feature>
<protein>
    <recommendedName>
        <fullName evidence="3">CCAAT-binding factor domain-containing protein</fullName>
    </recommendedName>
</protein>
<feature type="compositionally biased region" description="Acidic residues" evidence="2">
    <location>
        <begin position="404"/>
        <end position="413"/>
    </location>
</feature>
<dbReference type="PANTHER" id="PTHR12455:SF0">
    <property type="entry name" value="NUCLEOLAR COMPLEX PROTEIN 4 HOMOLOG"/>
    <property type="match status" value="1"/>
</dbReference>
<feature type="region of interest" description="Disordered" evidence="2">
    <location>
        <begin position="441"/>
        <end position="476"/>
    </location>
</feature>
<feature type="region of interest" description="Disordered" evidence="2">
    <location>
        <begin position="1363"/>
        <end position="1382"/>
    </location>
</feature>
<name>A0A165EH57_9BASI</name>
<evidence type="ECO:0000313" key="4">
    <source>
        <dbReference type="EMBL" id="KZT54860.1"/>
    </source>
</evidence>
<dbReference type="Proteomes" id="UP000076842">
    <property type="component" value="Unassembled WGS sequence"/>
</dbReference>
<feature type="region of interest" description="Disordered" evidence="2">
    <location>
        <begin position="1387"/>
        <end position="1413"/>
    </location>
</feature>
<evidence type="ECO:0000256" key="2">
    <source>
        <dbReference type="SAM" id="MobiDB-lite"/>
    </source>
</evidence>
<evidence type="ECO:0000256" key="1">
    <source>
        <dbReference type="ARBA" id="ARBA00007797"/>
    </source>
</evidence>
<gene>
    <name evidence="4" type="ORF">CALCODRAFT_510454</name>
</gene>
<dbReference type="GO" id="GO:0030692">
    <property type="term" value="C:Noc4p-Nop14p complex"/>
    <property type="evidence" value="ECO:0007669"/>
    <property type="project" value="TreeGrafter"/>
</dbReference>
<dbReference type="GO" id="GO:0016973">
    <property type="term" value="P:poly(A)+ mRNA export from nucleus"/>
    <property type="evidence" value="ECO:0007669"/>
    <property type="project" value="InterPro"/>
</dbReference>
<dbReference type="GO" id="GO:0032040">
    <property type="term" value="C:small-subunit processome"/>
    <property type="evidence" value="ECO:0007669"/>
    <property type="project" value="TreeGrafter"/>
</dbReference>
<dbReference type="Gene3D" id="3.80.10.10">
    <property type="entry name" value="Ribonuclease Inhibitor"/>
    <property type="match status" value="1"/>
</dbReference>
<sequence length="1712" mass="193111">MPPAPLSPEIWLMILEEAVLGDSQCATNLSADLTLVCRTWKNLVEPLLYRRLLFWSSRQITLFVNQVYALKRSNQYPTRRTTSLCLAKIQSGLDSRDMMFLFRCLPKLQHLDSSLKLSWKELEIIADTCCNQLRVLDICLDDTDGSGLAFSILNRFQRLEHMHLCISDSFPKRTALNELLPFTFPNMKYLELRMAKQQRGLCSYPALEHLRLSRLLLFEVTTLSQFLFIHGPQLTRLDVENFTVDTFPTDYLPNLKHLGLMQNVSDMTFDAWEVVAILPPSVRVLHLCESAMPSSGMTSLLQDISRQVARLPCMQAIQIEDPGFRWEHLTYERDQSIASWVRSALELRKGGIALLDADGMRFTPDTESEQEQDVKVVAPVLPSNSSKYGLFNLSDDEEDYASEPYEVDSDSDMDVPPSPPCTSSTKRASLYPEEKRYCHTAEVSASTTLSRERKRSNTTCTNQNDTHAPPDHSDPSLESLFPIRCTAFIYSSRCRRSVSKTPSAPSIRSRPGLVVYDSDSDEEDDNVMPHRDYSTIPDYQPTEPQAFREAKWTAYRDPLEEWERQAKQASLRRAHNSYRLHETRIEQQRRSKAQEILRTIEESQSREVEEVERLLASMRMQQEEEDRVLKQAHEQRKRDLWERVDQALAFESEAQARAEAKRLEEARKRKEEEERREAERVAAEKRRKEEQERQAREAKQREERERQQREETLRKEQEEMEATEKRRAEAEAAAARRAELAQREAEQRRKDQRWDVWTTELQDESEVMRGKAESMRKAVEAVEEGDKPRPVKKACSDARRAMRKAFSTITRELSVIARIAKQCQEFLAQAAQADMDAYGYLLHHLGATVVERAEEVTDLRDVYPIAHCCRLLMTEGGGDKSVANALYFAIVRETWVIEGVKPGRPEGMSTSDWEQQYGKRREEEPSLAYAARIANYMAFYAALCQSDIAFDDGRVPPQWTLDALWKRLTSLLRTPQDADWLTPHVVAAILQVSGKRLEEVYGGAQFSKLRAYLLGLCTPGDGANPHWLGREDTGETAGAGREKLTAILQGWEGDRLSAGREWEDDVPGGSYASVEGGGQALVGPGLEGDMMAAPTKRKKLSNAHDQDQDSDRDTVAALEAQLTQALDNSASLNPLIDLLALAADADADAGTAHGALYALYRVWCIVIGKGLLSAPVQRQQEAGEAALVRAWLQARWDEYMGLLGKGLHHPEPGIRTAALEILMSLLKPLSAFLSKRSGQPRLDGKHFRFVVRALLVGPDPGPLQPPAGPGTRMAAERSAERPAESVLMQKDVGDLFLQKWLSVDDDVRWFFLREAAELLHPLPPSSPPAPVAQNLLSLLERLDTMPTTSKELDSFWIPELSAKPSKPSAAASASGTSGAEDAPDPSDWLAFFDDPAPPTDERERDKPSKRTTKLSVLQSLHHLPSHRSVFSATWLALLPHLRTPALASRALAVLHKNVLPGFTRPLRLMDWIAGCVDHGGVIGLLALNALFTLMRDHNLDYPDFYKRLYGFLTRDVLHLKYRARFFRLTELFLSSTHLPVALLASFIKRLARLSLSAPPAAIVMILPLTYNILKQHPSLMPMIHREPAPAEGEVDPFRADETDPMLTGAVGSSLWELNSHREHYLASVSTMAKILSEPFTKPSYALEDFLDHTYGTMFEAEIKRRVKHEPALAMQYEGQVFPSSTLPLGAEKEDGSRIGDVVAELWGFGVLA</sequence>
<dbReference type="GO" id="GO:0042254">
    <property type="term" value="P:ribosome biogenesis"/>
    <property type="evidence" value="ECO:0007669"/>
    <property type="project" value="InterPro"/>
</dbReference>
<organism evidence="4 5">
    <name type="scientific">Calocera cornea HHB12733</name>
    <dbReference type="NCBI Taxonomy" id="1353952"/>
    <lineage>
        <taxon>Eukaryota</taxon>
        <taxon>Fungi</taxon>
        <taxon>Dikarya</taxon>
        <taxon>Basidiomycota</taxon>
        <taxon>Agaricomycotina</taxon>
        <taxon>Dacrymycetes</taxon>
        <taxon>Dacrymycetales</taxon>
        <taxon>Dacrymycetaceae</taxon>
        <taxon>Calocera</taxon>
    </lineage>
</organism>
<dbReference type="InParanoid" id="A0A165EH57"/>
<comment type="similarity">
    <text evidence="1">Belongs to the CBF/MAK21 family.</text>
</comment>
<feature type="domain" description="CCAAT-binding factor" evidence="3">
    <location>
        <begin position="1484"/>
        <end position="1632"/>
    </location>
</feature>
<dbReference type="InterPro" id="IPR027193">
    <property type="entry name" value="Noc4"/>
</dbReference>
<accession>A0A165EH57</accession>
<feature type="region of interest" description="Disordered" evidence="2">
    <location>
        <begin position="404"/>
        <end position="428"/>
    </location>
</feature>
<reference evidence="4 5" key="1">
    <citation type="journal article" date="2016" name="Mol. Biol. Evol.">
        <title>Comparative Genomics of Early-Diverging Mushroom-Forming Fungi Provides Insights into the Origins of Lignocellulose Decay Capabilities.</title>
        <authorList>
            <person name="Nagy L.G."/>
            <person name="Riley R."/>
            <person name="Tritt A."/>
            <person name="Adam C."/>
            <person name="Daum C."/>
            <person name="Floudas D."/>
            <person name="Sun H."/>
            <person name="Yadav J.S."/>
            <person name="Pangilinan J."/>
            <person name="Larsson K.H."/>
            <person name="Matsuura K."/>
            <person name="Barry K."/>
            <person name="Labutti K."/>
            <person name="Kuo R."/>
            <person name="Ohm R.A."/>
            <person name="Bhattacharya S.S."/>
            <person name="Shirouzu T."/>
            <person name="Yoshinaga Y."/>
            <person name="Martin F.M."/>
            <person name="Grigoriev I.V."/>
            <person name="Hibbett D.S."/>
        </authorList>
    </citation>
    <scope>NUCLEOTIDE SEQUENCE [LARGE SCALE GENOMIC DNA]</scope>
    <source>
        <strain evidence="4 5">HHB12733</strain>
    </source>
</reference>
<dbReference type="Gene3D" id="1.25.40.510">
    <property type="entry name" value="GLE1-like"/>
    <property type="match status" value="1"/>
</dbReference>
<dbReference type="InterPro" id="IPR032675">
    <property type="entry name" value="LRR_dom_sf"/>
</dbReference>
<evidence type="ECO:0000313" key="5">
    <source>
        <dbReference type="Proteomes" id="UP000076842"/>
    </source>
</evidence>
<evidence type="ECO:0000259" key="3">
    <source>
        <dbReference type="Pfam" id="PF03914"/>
    </source>
</evidence>
<feature type="region of interest" description="Disordered" evidence="2">
    <location>
        <begin position="498"/>
        <end position="541"/>
    </location>
</feature>
<dbReference type="Pfam" id="PF03914">
    <property type="entry name" value="CBF"/>
    <property type="match status" value="1"/>
</dbReference>
<proteinExistence type="inferred from homology"/>
<dbReference type="OrthoDB" id="10263185at2759"/>